<keyword evidence="10" id="KW-0732">Signal</keyword>
<dbReference type="SUPFAM" id="SSF52540">
    <property type="entry name" value="P-loop containing nucleoside triphosphate hydrolases"/>
    <property type="match status" value="1"/>
</dbReference>
<comment type="cofactor">
    <cofactor evidence="9">
        <name>Mg(2+)</name>
        <dbReference type="ChEBI" id="CHEBI:18420"/>
    </cofactor>
    <text evidence="9">Binds 1 Mg(2+) ion per monomer.</text>
</comment>
<evidence type="ECO:0000313" key="11">
    <source>
        <dbReference type="EMBL" id="KOO23507.1"/>
    </source>
</evidence>
<comment type="catalytic activity">
    <reaction evidence="9">
        <text>CMP + ATP = CDP + ADP</text>
        <dbReference type="Rhea" id="RHEA:11600"/>
        <dbReference type="ChEBI" id="CHEBI:30616"/>
        <dbReference type="ChEBI" id="CHEBI:58069"/>
        <dbReference type="ChEBI" id="CHEBI:60377"/>
        <dbReference type="ChEBI" id="CHEBI:456216"/>
        <dbReference type="EC" id="2.7.4.14"/>
    </reaction>
</comment>
<dbReference type="GO" id="GO:0036431">
    <property type="term" value="F:dCMP kinase activity"/>
    <property type="evidence" value="ECO:0007669"/>
    <property type="project" value="RHEA"/>
</dbReference>
<dbReference type="PROSITE" id="PS51257">
    <property type="entry name" value="PROKAR_LIPOPROTEIN"/>
    <property type="match status" value="1"/>
</dbReference>
<feature type="binding site" evidence="9">
    <location>
        <position position="189"/>
    </location>
    <ligand>
        <name>CMP</name>
        <dbReference type="ChEBI" id="CHEBI:60377"/>
    </ligand>
</feature>
<comment type="subcellular location">
    <subcellularLocation>
        <location evidence="9">Cytoplasm</location>
    </subcellularLocation>
    <subcellularLocation>
        <location evidence="9">Nucleus</location>
    </subcellularLocation>
</comment>
<organism evidence="11 12">
    <name type="scientific">Chrysochromulina tobinii</name>
    <dbReference type="NCBI Taxonomy" id="1460289"/>
    <lineage>
        <taxon>Eukaryota</taxon>
        <taxon>Haptista</taxon>
        <taxon>Haptophyta</taxon>
        <taxon>Prymnesiophyceae</taxon>
        <taxon>Prymnesiales</taxon>
        <taxon>Chrysochromulinaceae</taxon>
        <taxon>Chrysochromulina</taxon>
    </lineage>
</organism>
<dbReference type="HAMAP" id="MF_03172">
    <property type="entry name" value="Adenylate_kinase_UMP_CMP_kin"/>
    <property type="match status" value="1"/>
</dbReference>
<dbReference type="EC" id="2.7.4.14" evidence="9"/>
<dbReference type="GO" id="GO:0005634">
    <property type="term" value="C:nucleus"/>
    <property type="evidence" value="ECO:0007669"/>
    <property type="project" value="UniProtKB-SubCell"/>
</dbReference>
<dbReference type="Pfam" id="PF00406">
    <property type="entry name" value="ADK"/>
    <property type="match status" value="1"/>
</dbReference>
<dbReference type="FunFam" id="3.40.50.300:FF:000315">
    <property type="entry name" value="Adenylate kinase 1"/>
    <property type="match status" value="1"/>
</dbReference>
<dbReference type="InterPro" id="IPR006266">
    <property type="entry name" value="UMP_CMP_kinase"/>
</dbReference>
<keyword evidence="12" id="KW-1185">Reference proteome</keyword>
<dbReference type="PRINTS" id="PR00094">
    <property type="entry name" value="ADENYLTKNASE"/>
</dbReference>
<feature type="binding site" evidence="9">
    <location>
        <position position="134"/>
    </location>
    <ligand>
        <name>a ribonucleoside 5'-phosphate</name>
        <dbReference type="ChEBI" id="CHEBI:58043"/>
    </ligand>
</feature>
<dbReference type="Proteomes" id="UP000037460">
    <property type="component" value="Unassembled WGS sequence"/>
</dbReference>
<comment type="catalytic activity">
    <reaction evidence="9">
        <text>dCMP + ATP = dCDP + ADP</text>
        <dbReference type="Rhea" id="RHEA:25094"/>
        <dbReference type="ChEBI" id="CHEBI:30616"/>
        <dbReference type="ChEBI" id="CHEBI:57566"/>
        <dbReference type="ChEBI" id="CHEBI:58593"/>
        <dbReference type="ChEBI" id="CHEBI:456216"/>
        <dbReference type="EC" id="2.7.4.14"/>
    </reaction>
</comment>
<feature type="binding site" evidence="9">
    <location>
        <begin position="155"/>
        <end position="157"/>
    </location>
    <ligand>
        <name>a ribonucleoside 5'-phosphate</name>
        <dbReference type="ChEBI" id="CHEBI:58043"/>
    </ligand>
</feature>
<dbReference type="GO" id="GO:0036430">
    <property type="term" value="F:CMP kinase activity"/>
    <property type="evidence" value="ECO:0007669"/>
    <property type="project" value="RHEA"/>
</dbReference>
<dbReference type="InterPro" id="IPR000850">
    <property type="entry name" value="Adenylat/UMP-CMP_kin"/>
</dbReference>
<feature type="signal peptide" evidence="10">
    <location>
        <begin position="1"/>
        <end position="16"/>
    </location>
</feature>
<dbReference type="AlphaFoldDB" id="A0A0M0JAZ0"/>
<feature type="region of interest" description="LID" evidence="9">
    <location>
        <begin position="222"/>
        <end position="232"/>
    </location>
</feature>
<keyword evidence="4 9" id="KW-0418">Kinase</keyword>
<dbReference type="PANTHER" id="PTHR23359">
    <property type="entry name" value="NUCLEOTIDE KINASE"/>
    <property type="match status" value="1"/>
</dbReference>
<evidence type="ECO:0000313" key="12">
    <source>
        <dbReference type="Proteomes" id="UP000037460"/>
    </source>
</evidence>
<evidence type="ECO:0000256" key="1">
    <source>
        <dbReference type="ARBA" id="ARBA00022490"/>
    </source>
</evidence>
<comment type="catalytic activity">
    <reaction evidence="8 9">
        <text>UMP + ATP = UDP + ADP</text>
        <dbReference type="Rhea" id="RHEA:24400"/>
        <dbReference type="ChEBI" id="CHEBI:30616"/>
        <dbReference type="ChEBI" id="CHEBI:57865"/>
        <dbReference type="ChEBI" id="CHEBI:58223"/>
        <dbReference type="ChEBI" id="CHEBI:456216"/>
        <dbReference type="EC" id="2.7.4.14"/>
    </reaction>
</comment>
<comment type="subunit">
    <text evidence="9">Monomer.</text>
</comment>
<comment type="caution">
    <text evidence="9">Lacks conserved residue(s) required for the propagation of feature annotation.</text>
</comment>
<evidence type="ECO:0000256" key="9">
    <source>
        <dbReference type="HAMAP-Rule" id="MF_03172"/>
    </source>
</evidence>
<dbReference type="CDD" id="cd01428">
    <property type="entry name" value="ADK"/>
    <property type="match status" value="1"/>
</dbReference>
<sequence length="355" mass="38121">MRGSALRWTLSRGVAAIGTSVLGCAIALRDPEPASCLKGYPVSGPSSKVVHELSFGVDPKIAVDFTWWLATYVKTLLQLPGMQGAKLLAPTAPFAPKPGVVFVLGGPGAGKGTQCSLIVEKCGYTHLSAGDLLRAARSSGSAQGQMIDEYIKEGKIVPVEVTVKLLVDAIKESGAQRVLVDGFPRNTNNVSGWQQVVGDSLTVGGVLFYDCPEEVMQERLLERGKTSGRTDDNLESIKKRFKTYAMETTPVLQYYEHQQLVHRIDGVRPIDAVWADSKAAIDKFEACFAAATKQPISVHLYSSNDPPTAVAEVVARVAKAATQKFGEGAVVVSGRELAIQGSFKAYGYEELRAFD</sequence>
<dbReference type="GO" id="GO:0006207">
    <property type="term" value="P:'de novo' pyrimidine nucleobase biosynthetic process"/>
    <property type="evidence" value="ECO:0007669"/>
    <property type="project" value="InterPro"/>
</dbReference>
<dbReference type="Gene3D" id="3.40.50.300">
    <property type="entry name" value="P-loop containing nucleotide triphosphate hydrolases"/>
    <property type="match status" value="1"/>
</dbReference>
<name>A0A0M0JAZ0_9EUKA</name>
<evidence type="ECO:0000256" key="6">
    <source>
        <dbReference type="ARBA" id="ARBA00022975"/>
    </source>
</evidence>
<dbReference type="GO" id="GO:0005737">
    <property type="term" value="C:cytoplasm"/>
    <property type="evidence" value="ECO:0007669"/>
    <property type="project" value="UniProtKB-SubCell"/>
</dbReference>
<feature type="binding site" evidence="9">
    <location>
        <position position="240"/>
    </location>
    <ligand>
        <name>a ribonucleoside 5'-phosphate</name>
        <dbReference type="ChEBI" id="CHEBI:58043"/>
    </ligand>
</feature>
<reference evidence="12" key="1">
    <citation type="journal article" date="2015" name="PLoS Genet.">
        <title>Genome Sequence and Transcriptome Analyses of Chrysochromulina tobin: Metabolic Tools for Enhanced Algal Fitness in the Prominent Order Prymnesiales (Haptophyceae).</title>
        <authorList>
            <person name="Hovde B.T."/>
            <person name="Deodato C.R."/>
            <person name="Hunsperger H.M."/>
            <person name="Ryken S.A."/>
            <person name="Yost W."/>
            <person name="Jha R.K."/>
            <person name="Patterson J."/>
            <person name="Monnat R.J. Jr."/>
            <person name="Barlow S.B."/>
            <person name="Starkenburg S.R."/>
            <person name="Cattolico R.A."/>
        </authorList>
    </citation>
    <scope>NUCLEOTIDE SEQUENCE</scope>
    <source>
        <strain evidence="12">CCMP291</strain>
    </source>
</reference>
<keyword evidence="2 9" id="KW-0808">Transferase</keyword>
<keyword evidence="6 9" id="KW-0665">Pyrimidine biosynthesis</keyword>
<gene>
    <name evidence="11" type="ORF">Ctob_004926</name>
</gene>
<dbReference type="EMBL" id="JWZX01003185">
    <property type="protein sequence ID" value="KOO23507.1"/>
    <property type="molecule type" value="Genomic_DNA"/>
</dbReference>
<evidence type="ECO:0000256" key="5">
    <source>
        <dbReference type="ARBA" id="ARBA00022840"/>
    </source>
</evidence>
<evidence type="ECO:0000256" key="7">
    <source>
        <dbReference type="ARBA" id="ARBA00023242"/>
    </source>
</evidence>
<keyword evidence="5 9" id="KW-0067">ATP-binding</keyword>
<feature type="binding site" evidence="9">
    <location>
        <position position="223"/>
    </location>
    <ligand>
        <name>ATP</name>
        <dbReference type="ChEBI" id="CHEBI:30616"/>
    </ligand>
</feature>
<dbReference type="GO" id="GO:0006221">
    <property type="term" value="P:pyrimidine nucleotide biosynthetic process"/>
    <property type="evidence" value="ECO:0007669"/>
    <property type="project" value="UniProtKB-UniRule"/>
</dbReference>
<feature type="binding site" evidence="9">
    <location>
        <position position="229"/>
    </location>
    <ligand>
        <name>a ribonucleoside 5'-phosphate</name>
        <dbReference type="ChEBI" id="CHEBI:58043"/>
    </ligand>
</feature>
<keyword evidence="3 9" id="KW-0547">Nucleotide-binding</keyword>
<dbReference type="GO" id="GO:0033862">
    <property type="term" value="F:UMP kinase activity"/>
    <property type="evidence" value="ECO:0007669"/>
    <property type="project" value="RHEA"/>
</dbReference>
<dbReference type="InterPro" id="IPR033690">
    <property type="entry name" value="Adenylat_kinase_CS"/>
</dbReference>
<evidence type="ECO:0000256" key="8">
    <source>
        <dbReference type="ARBA" id="ARBA00048116"/>
    </source>
</evidence>
<keyword evidence="7 9" id="KW-0539">Nucleus</keyword>
<dbReference type="OrthoDB" id="442176at2759"/>
<evidence type="ECO:0000256" key="2">
    <source>
        <dbReference type="ARBA" id="ARBA00022679"/>
    </source>
</evidence>
<feature type="chain" id="PRO_5005601652" description="UMP-CMP kinase" evidence="10">
    <location>
        <begin position="17"/>
        <end position="355"/>
    </location>
</feature>
<dbReference type="HAMAP" id="MF_00235">
    <property type="entry name" value="Adenylate_kinase_Adk"/>
    <property type="match status" value="1"/>
</dbReference>
<evidence type="ECO:0000256" key="4">
    <source>
        <dbReference type="ARBA" id="ARBA00022777"/>
    </source>
</evidence>
<feature type="binding site" evidence="9">
    <location>
        <position position="268"/>
    </location>
    <ligand>
        <name>ATP</name>
        <dbReference type="ChEBI" id="CHEBI:30616"/>
    </ligand>
</feature>
<dbReference type="NCBIfam" id="TIGR01359">
    <property type="entry name" value="UMP_CMP_kin_fam"/>
    <property type="match status" value="1"/>
</dbReference>
<evidence type="ECO:0000256" key="10">
    <source>
        <dbReference type="SAM" id="SignalP"/>
    </source>
</evidence>
<protein>
    <recommendedName>
        <fullName evidence="9">UMP-CMP kinase</fullName>
        <ecNumber evidence="9">2.7.4.14</ecNumber>
    </recommendedName>
    <alternativeName>
        <fullName evidence="9">Deoxycytidylate kinase</fullName>
        <shortName evidence="9">CK</shortName>
        <shortName evidence="9">dCMP kinase</shortName>
    </alternativeName>
    <alternativeName>
        <fullName evidence="9">Uridine monophosphate/cytidine monophosphate kinase</fullName>
        <shortName evidence="9">UMP/CMP kinase</shortName>
        <shortName evidence="9">UMP/CMPK</shortName>
    </alternativeName>
</protein>
<feature type="binding site" evidence="9">
    <location>
        <begin position="182"/>
        <end position="185"/>
    </location>
    <ligand>
        <name>a ribonucleoside 5'-phosphate</name>
        <dbReference type="ChEBI" id="CHEBI:58043"/>
    </ligand>
</feature>
<proteinExistence type="inferred from homology"/>
<dbReference type="PROSITE" id="PS00113">
    <property type="entry name" value="ADENYLATE_KINASE"/>
    <property type="match status" value="1"/>
</dbReference>
<comment type="domain">
    <text evidence="9">Consists of three domains, a large central CORE domain and two small peripheral domains, NMPbind and LID, which undergo movements during catalysis. The LID domain closes over the site of phosphoryl transfer upon ATP binding. Assembling and dissambling the active center during each catalytic cycle provides an effective means to prevent ATP hydrolysis.</text>
</comment>
<comment type="caution">
    <text evidence="11">The sequence shown here is derived from an EMBL/GenBank/DDBJ whole genome shotgun (WGS) entry which is preliminary data.</text>
</comment>
<comment type="similarity">
    <text evidence="9">Belongs to the adenylate kinase family. UMP-CMP kinase subfamily.</text>
</comment>
<dbReference type="InterPro" id="IPR027417">
    <property type="entry name" value="P-loop_NTPase"/>
</dbReference>
<feature type="binding site" evidence="9">
    <location>
        <begin position="108"/>
        <end position="113"/>
    </location>
    <ligand>
        <name>ATP</name>
        <dbReference type="ChEBI" id="CHEBI:30616"/>
    </ligand>
</feature>
<evidence type="ECO:0000256" key="3">
    <source>
        <dbReference type="ARBA" id="ARBA00022741"/>
    </source>
</evidence>
<dbReference type="GO" id="GO:0005524">
    <property type="term" value="F:ATP binding"/>
    <property type="evidence" value="ECO:0007669"/>
    <property type="project" value="UniProtKB-KW"/>
</dbReference>
<accession>A0A0M0JAZ0</accession>
<comment type="function">
    <text evidence="9">Catalyzes the phosphorylation of pyrimidine nucleoside monophosphates at the expense of ATP. Plays an important role in de novo pyrimidine nucleotide biosynthesis. Has preference for UMP and CMP as phosphate acceptors.</text>
</comment>
<keyword evidence="1 9" id="KW-0963">Cytoplasm</keyword>